<evidence type="ECO:0000256" key="7">
    <source>
        <dbReference type="ARBA" id="ARBA00023170"/>
    </source>
</evidence>
<feature type="transmembrane region" description="Helical" evidence="9">
    <location>
        <begin position="70"/>
        <end position="89"/>
    </location>
</feature>
<dbReference type="GO" id="GO:0005886">
    <property type="term" value="C:plasma membrane"/>
    <property type="evidence" value="ECO:0007669"/>
    <property type="project" value="UniProtKB-SubCell"/>
</dbReference>
<evidence type="ECO:0000256" key="9">
    <source>
        <dbReference type="SAM" id="Phobius"/>
    </source>
</evidence>
<dbReference type="Pfam" id="PF00001">
    <property type="entry name" value="7tm_1"/>
    <property type="match status" value="1"/>
</dbReference>
<keyword evidence="12" id="KW-1185">Reference proteome</keyword>
<dbReference type="EMBL" id="JAROKS010000020">
    <property type="protein sequence ID" value="KAK1791900.1"/>
    <property type="molecule type" value="Genomic_DNA"/>
</dbReference>
<accession>A0AAD8Z5V6</accession>
<evidence type="ECO:0000256" key="3">
    <source>
        <dbReference type="ARBA" id="ARBA00022692"/>
    </source>
</evidence>
<dbReference type="PANTHER" id="PTHR24228">
    <property type="entry name" value="B2 BRADYKININ RECEPTOR/ANGIOTENSIN II RECEPTOR"/>
    <property type="match status" value="1"/>
</dbReference>
<keyword evidence="7" id="KW-0675">Receptor</keyword>
<name>A0AAD8Z5V6_9TELE</name>
<organism evidence="11 12">
    <name type="scientific">Electrophorus voltai</name>
    <dbReference type="NCBI Taxonomy" id="2609070"/>
    <lineage>
        <taxon>Eukaryota</taxon>
        <taxon>Metazoa</taxon>
        <taxon>Chordata</taxon>
        <taxon>Craniata</taxon>
        <taxon>Vertebrata</taxon>
        <taxon>Euteleostomi</taxon>
        <taxon>Actinopterygii</taxon>
        <taxon>Neopterygii</taxon>
        <taxon>Teleostei</taxon>
        <taxon>Ostariophysi</taxon>
        <taxon>Gymnotiformes</taxon>
        <taxon>Gymnotoidei</taxon>
        <taxon>Gymnotidae</taxon>
        <taxon>Electrophorus</taxon>
    </lineage>
</organism>
<keyword evidence="3 9" id="KW-0812">Transmembrane</keyword>
<dbReference type="SUPFAM" id="SSF81321">
    <property type="entry name" value="Family A G protein-coupled receptor-like"/>
    <property type="match status" value="1"/>
</dbReference>
<dbReference type="AlphaFoldDB" id="A0AAD8Z5V6"/>
<evidence type="ECO:0000313" key="11">
    <source>
        <dbReference type="EMBL" id="KAK1791900.1"/>
    </source>
</evidence>
<keyword evidence="5" id="KW-0297">G-protein coupled receptor</keyword>
<reference evidence="11" key="1">
    <citation type="submission" date="2023-03" db="EMBL/GenBank/DDBJ databases">
        <title>Electrophorus voltai genome.</title>
        <authorList>
            <person name="Bian C."/>
        </authorList>
    </citation>
    <scope>NUCLEOTIDE SEQUENCE</scope>
    <source>
        <strain evidence="11">CB-2022</strain>
        <tissue evidence="11">Muscle</tissue>
    </source>
</reference>
<keyword evidence="4 9" id="KW-1133">Transmembrane helix</keyword>
<evidence type="ECO:0000256" key="5">
    <source>
        <dbReference type="ARBA" id="ARBA00023040"/>
    </source>
</evidence>
<evidence type="ECO:0000256" key="2">
    <source>
        <dbReference type="ARBA" id="ARBA00022475"/>
    </source>
</evidence>
<dbReference type="PROSITE" id="PS50262">
    <property type="entry name" value="G_PROTEIN_RECEP_F1_2"/>
    <property type="match status" value="1"/>
</dbReference>
<dbReference type="InterPro" id="IPR017452">
    <property type="entry name" value="GPCR_Rhodpsn_7TM"/>
</dbReference>
<comment type="subcellular location">
    <subcellularLocation>
        <location evidence="1">Cell membrane</location>
        <topology evidence="1">Multi-pass membrane protein</topology>
    </subcellularLocation>
</comment>
<feature type="transmembrane region" description="Helical" evidence="9">
    <location>
        <begin position="25"/>
        <end position="50"/>
    </location>
</feature>
<dbReference type="CDD" id="cd00637">
    <property type="entry name" value="7tm_classA_rhodopsin-like"/>
    <property type="match status" value="1"/>
</dbReference>
<evidence type="ECO:0000256" key="6">
    <source>
        <dbReference type="ARBA" id="ARBA00023136"/>
    </source>
</evidence>
<feature type="domain" description="G-protein coupled receptors family 1 profile" evidence="10">
    <location>
        <begin position="7"/>
        <end position="243"/>
    </location>
</feature>
<feature type="transmembrane region" description="Helical" evidence="9">
    <location>
        <begin position="101"/>
        <end position="126"/>
    </location>
</feature>
<dbReference type="PRINTS" id="PR00237">
    <property type="entry name" value="GPCRRHODOPSN"/>
</dbReference>
<feature type="transmembrane region" description="Helical" evidence="9">
    <location>
        <begin position="146"/>
        <end position="171"/>
    </location>
</feature>
<protein>
    <recommendedName>
        <fullName evidence="10">G-protein coupled receptors family 1 profile domain-containing protein</fullName>
    </recommendedName>
</protein>
<evidence type="ECO:0000256" key="1">
    <source>
        <dbReference type="ARBA" id="ARBA00004651"/>
    </source>
</evidence>
<keyword evidence="2" id="KW-1003">Cell membrane</keyword>
<dbReference type="GO" id="GO:0004930">
    <property type="term" value="F:G protein-coupled receptor activity"/>
    <property type="evidence" value="ECO:0007669"/>
    <property type="project" value="UniProtKB-KW"/>
</dbReference>
<dbReference type="Gene3D" id="1.20.1070.10">
    <property type="entry name" value="Rhodopsin 7-helix transmembrane proteins"/>
    <property type="match status" value="1"/>
</dbReference>
<keyword evidence="6 9" id="KW-0472">Membrane</keyword>
<keyword evidence="8" id="KW-0807">Transducer</keyword>
<proteinExistence type="predicted"/>
<evidence type="ECO:0000256" key="8">
    <source>
        <dbReference type="ARBA" id="ARBA00023224"/>
    </source>
</evidence>
<sequence>MVLGVLGNALVLIVKIGCRKQFQCVYWLPFVSLTLSDFCCAVLIISSSLFAVLTGGQKSPWCEVVSLFKFTFITSSIGSVAILTVQRFVGLASTQRRLSVVMVIACLASWLMGATFGMVPVIYNWVRYDPAEMLCAVFWESGYSDMLAYILCTFSISFFPALLLILICSFLTSVGYGKNCTSQLDLSSVTPLLVGSYLLCYTPFTVSELFLLGRLDLSPSPDWLRTLSSVMAYLDCTLNPIIYCTNQGFREAVLALLWATRKSCLPDPVLTSIKKIDI</sequence>
<comment type="caution">
    <text evidence="11">The sequence shown here is derived from an EMBL/GenBank/DDBJ whole genome shotgun (WGS) entry which is preliminary data.</text>
</comment>
<dbReference type="PANTHER" id="PTHR24228:SF59">
    <property type="entry name" value="NEUROPEPTIDE RECEPTOR 15"/>
    <property type="match status" value="1"/>
</dbReference>
<evidence type="ECO:0000256" key="4">
    <source>
        <dbReference type="ARBA" id="ARBA00022989"/>
    </source>
</evidence>
<dbReference type="Proteomes" id="UP001239994">
    <property type="component" value="Unassembled WGS sequence"/>
</dbReference>
<gene>
    <name evidence="11" type="ORF">P4O66_013875</name>
</gene>
<evidence type="ECO:0000259" key="10">
    <source>
        <dbReference type="PROSITE" id="PS50262"/>
    </source>
</evidence>
<evidence type="ECO:0000313" key="12">
    <source>
        <dbReference type="Proteomes" id="UP001239994"/>
    </source>
</evidence>
<dbReference type="InterPro" id="IPR000276">
    <property type="entry name" value="GPCR_Rhodpsn"/>
</dbReference>